<feature type="active site" description="Glycyl thioester intermediate" evidence="3">
    <location>
        <position position="1344"/>
    </location>
</feature>
<dbReference type="EMBL" id="LGTL01000005">
    <property type="protein sequence ID" value="KPA82519.1"/>
    <property type="molecule type" value="Genomic_DNA"/>
</dbReference>
<evidence type="ECO:0000256" key="3">
    <source>
        <dbReference type="PROSITE-ProRule" id="PRU00104"/>
    </source>
</evidence>
<dbReference type="InterPro" id="IPR035983">
    <property type="entry name" value="Hect_E3_ubiquitin_ligase"/>
</dbReference>
<feature type="compositionally biased region" description="Acidic residues" evidence="4">
    <location>
        <begin position="371"/>
        <end position="383"/>
    </location>
</feature>
<feature type="region of interest" description="Disordered" evidence="4">
    <location>
        <begin position="352"/>
        <end position="392"/>
    </location>
</feature>
<name>A0A0M9G5E9_LEPPY</name>
<protein>
    <recommendedName>
        <fullName evidence="5">HECT domain-containing protein</fullName>
    </recommendedName>
</protein>
<dbReference type="RefSeq" id="XP_015660959.1">
    <property type="nucleotide sequence ID" value="XM_015800952.1"/>
</dbReference>
<keyword evidence="1" id="KW-0808">Transferase</keyword>
<keyword evidence="7" id="KW-1185">Reference proteome</keyword>
<dbReference type="SMART" id="SM00119">
    <property type="entry name" value="HECTc"/>
    <property type="match status" value="1"/>
</dbReference>
<dbReference type="GeneID" id="26903859"/>
<dbReference type="GO" id="GO:0000209">
    <property type="term" value="P:protein polyubiquitination"/>
    <property type="evidence" value="ECO:0007669"/>
    <property type="project" value="TreeGrafter"/>
</dbReference>
<keyword evidence="2 3" id="KW-0833">Ubl conjugation pathway</keyword>
<evidence type="ECO:0000313" key="7">
    <source>
        <dbReference type="Proteomes" id="UP000037923"/>
    </source>
</evidence>
<dbReference type="VEuPathDB" id="TriTrypDB:LpyrH10_05_4280"/>
<evidence type="ECO:0000256" key="4">
    <source>
        <dbReference type="SAM" id="MobiDB-lite"/>
    </source>
</evidence>
<comment type="caution">
    <text evidence="6">The sequence shown here is derived from an EMBL/GenBank/DDBJ whole genome shotgun (WGS) entry which is preliminary data.</text>
</comment>
<dbReference type="InterPro" id="IPR045322">
    <property type="entry name" value="HECTD1/TRIP12-like"/>
</dbReference>
<dbReference type="Pfam" id="PF00632">
    <property type="entry name" value="HECT"/>
    <property type="match status" value="1"/>
</dbReference>
<dbReference type="Proteomes" id="UP000037923">
    <property type="component" value="Unassembled WGS sequence"/>
</dbReference>
<proteinExistence type="predicted"/>
<evidence type="ECO:0000313" key="6">
    <source>
        <dbReference type="EMBL" id="KPA82519.1"/>
    </source>
</evidence>
<dbReference type="OrthoDB" id="271273at2759"/>
<dbReference type="Gene3D" id="3.30.2410.10">
    <property type="entry name" value="Hect, E3 ligase catalytic domain"/>
    <property type="match status" value="1"/>
</dbReference>
<dbReference type="PANTHER" id="PTHR45670:SF15">
    <property type="entry name" value="LIGASE, PUTATIVE-RELATED"/>
    <property type="match status" value="1"/>
</dbReference>
<dbReference type="InterPro" id="IPR000569">
    <property type="entry name" value="HECT_dom"/>
</dbReference>
<dbReference type="EMBL" id="LGTL01000005">
    <property type="protein sequence ID" value="KPA82520.1"/>
    <property type="molecule type" value="Genomic_DNA"/>
</dbReference>
<dbReference type="PROSITE" id="PS50237">
    <property type="entry name" value="HECT"/>
    <property type="match status" value="1"/>
</dbReference>
<dbReference type="Gene3D" id="3.90.1750.10">
    <property type="entry name" value="Hect, E3 ligase catalytic domains"/>
    <property type="match status" value="1"/>
</dbReference>
<sequence length="1377" mass="150501">MSSPVVRASANVEDEDAYTSLLGICTELIISEGTDDPPIHDALGVLHGLLHCEHLSGDATVLSVRAVRILVDKFIPTLKSKSRAKLVECVRAALRRMKTVAGDAARGAFTFVHTKLWELQEELLQCMSTAAQSDDIVRAALPPPEEQLRFCVYVMDTSLDMCLQALRMCCVLLRSGSTNYPGSPVSARIRRVLREKLAALESMEVNQDWLRLLRHLTEGFVTIKAYVTGTSSNASPLAKSAPTSMKNSKRERSASVTAANFAAGDADGAALKGDEVLTWLRLCQKVCATPRLDRGFRSTVFGCASTVLSTEPALNAVPATTCVALIVDLARELSRNVRTTLTITNPFINRENVSGAPATSSNAGPNPFGDLDGENDEDEDQGEDLLNNGEGVKWHTPEPEWPLLVLISVLLSSATMASAEYMWWWVGDDEYARRFAKDDRAQLTRAFFAAGDAVKLRKRGSRVSLSAMREIQWPFANSYRIVFQPIPCAYDVTTCAAPSLQALPPRRAQEQVAALRKCDLKNLFEHLSAATRHEGPIAQYGQTVLLTLLLAVGPDSTDVTRSALRSFLADASTALIERVSESLLGHDRAWAGTLVEVGVAETILRRSTAVTPERSPVVRMLRREAASLPVTPPLLPQRSNSPADPAQLKRIFQYGGREELRELLTSLTDGDSPWNTTPCLEAATSLAAAAASARTAGSNTSAAWVAQVENTIASVVLKHLQDIALQFQSAKSLKETVEDAEVVQLELCSAGLSPAFCCPQQHPLHHHHSTNWTCDTCAAKGLDNAWSCRLCNYDLCAKCARTRCNRVEGAVTATALDVLVKVRSELHQPPQQQQQKQQPAAGRAPSENLLEFFTDDGGFVSAATPLACLHQRPLHVAELCKLCACGFVCPQPVRSSLATVAPADNATTDLLGVLLRSFGASCGQDVGVQRSLLKAYEDAGMRVFLGGARAVPPSLRRVMRGLAPHLPLAVKHTVARYLAVDCRRYAFQVLHDESAAVLSMVTGVTAESTRNHRIQVPRGDKTAMIRILHDGFRALLSPVLRVDFIFEGEEGFGSGPSQELYTELSAYFRAERKFWFVTNDDGGADPIVLPFPSATALFLQEFFVLGAACARSFVDDFRMNLDLLPECWNLLRIPSLGVLLEGHQHRTVGTTVHEGLEKLLEVLDPSLHRTFTQLRTTSETQLAAMELEMDDGTPITTHAGLNAHIEHTILTRYEIALENLRQFQWGLLYVLELPSLDCLSNSELSAVLCGADREGEGPLFTEDELRTQTTVGNGYSSDSPHVEMFISIVGSELTRSQQHDFLEFLTGTPRLPLNGLAGLGRLITVAMKDMEGAKELTLPSCNTCFLYLKLPPYTTRDIMKARLLLAVTEGRRNYSLS</sequence>
<accession>A0A0M9G5E9</accession>
<feature type="domain" description="HECT" evidence="5">
    <location>
        <begin position="1032"/>
        <end position="1377"/>
    </location>
</feature>
<dbReference type="GO" id="GO:0061630">
    <property type="term" value="F:ubiquitin protein ligase activity"/>
    <property type="evidence" value="ECO:0007669"/>
    <property type="project" value="InterPro"/>
</dbReference>
<evidence type="ECO:0000256" key="1">
    <source>
        <dbReference type="ARBA" id="ARBA00022679"/>
    </source>
</evidence>
<dbReference type="PANTHER" id="PTHR45670">
    <property type="entry name" value="E3 UBIQUITIN-PROTEIN LIGASE TRIP12"/>
    <property type="match status" value="1"/>
</dbReference>
<organism evidence="6 7">
    <name type="scientific">Leptomonas pyrrhocoris</name>
    <name type="common">Firebug parasite</name>
    <dbReference type="NCBI Taxonomy" id="157538"/>
    <lineage>
        <taxon>Eukaryota</taxon>
        <taxon>Discoba</taxon>
        <taxon>Euglenozoa</taxon>
        <taxon>Kinetoplastea</taxon>
        <taxon>Metakinetoplastina</taxon>
        <taxon>Trypanosomatida</taxon>
        <taxon>Trypanosomatidae</taxon>
        <taxon>Leishmaniinae</taxon>
        <taxon>Leptomonas</taxon>
    </lineage>
</organism>
<dbReference type="GO" id="GO:0043161">
    <property type="term" value="P:proteasome-mediated ubiquitin-dependent protein catabolic process"/>
    <property type="evidence" value="ECO:0007669"/>
    <property type="project" value="TreeGrafter"/>
</dbReference>
<gene>
    <name evidence="6" type="ORF">ABB37_03568</name>
</gene>
<dbReference type="RefSeq" id="XP_015660958.1">
    <property type="nucleotide sequence ID" value="XM_015800951.1"/>
</dbReference>
<evidence type="ECO:0000259" key="5">
    <source>
        <dbReference type="PROSITE" id="PS50237"/>
    </source>
</evidence>
<dbReference type="SUPFAM" id="SSF56204">
    <property type="entry name" value="Hect, E3 ligase catalytic domain"/>
    <property type="match status" value="1"/>
</dbReference>
<dbReference type="OMA" id="EQTLPSC"/>
<reference evidence="6 7" key="1">
    <citation type="submission" date="2015-07" db="EMBL/GenBank/DDBJ databases">
        <title>High-quality genome of monoxenous trypanosomatid Leptomonas pyrrhocoris.</title>
        <authorList>
            <person name="Flegontov P."/>
            <person name="Butenko A."/>
            <person name="Firsov S."/>
            <person name="Vlcek C."/>
            <person name="Logacheva M.D."/>
            <person name="Field M."/>
            <person name="Filatov D."/>
            <person name="Flegontova O."/>
            <person name="Gerasimov E."/>
            <person name="Jackson A.P."/>
            <person name="Kelly S."/>
            <person name="Opperdoes F."/>
            <person name="O'Reilly A."/>
            <person name="Votypka J."/>
            <person name="Yurchenko V."/>
            <person name="Lukes J."/>
        </authorList>
    </citation>
    <scope>NUCLEOTIDE SEQUENCE [LARGE SCALE GENOMIC DNA]</scope>
    <source>
        <strain evidence="6">H10</strain>
    </source>
</reference>
<dbReference type="FunFam" id="3.30.2410.10:FF:000036">
    <property type="entry name" value="Ubiquitin-protein ligase, putative"/>
    <property type="match status" value="1"/>
</dbReference>
<evidence type="ECO:0000256" key="2">
    <source>
        <dbReference type="ARBA" id="ARBA00022786"/>
    </source>
</evidence>